<evidence type="ECO:0000313" key="1">
    <source>
        <dbReference type="EMBL" id="RNI26593.1"/>
    </source>
</evidence>
<dbReference type="EMBL" id="RJJD01000006">
    <property type="protein sequence ID" value="RNI26593.1"/>
    <property type="molecule type" value="Genomic_DNA"/>
</dbReference>
<reference evidence="1 2" key="1">
    <citation type="submission" date="2018-11" db="EMBL/GenBank/DDBJ databases">
        <title>Rufibacter latericius sp. nov., isolated from water in Baiyang Lake.</title>
        <authorList>
            <person name="Yang Y."/>
        </authorList>
    </citation>
    <scope>NUCLEOTIDE SEQUENCE [LARGE SCALE GENOMIC DNA]</scope>
    <source>
        <strain evidence="1 2">R-22-1c-1</strain>
    </source>
</reference>
<dbReference type="Proteomes" id="UP000272117">
    <property type="component" value="Unassembled WGS sequence"/>
</dbReference>
<accession>A0A3M9MP27</accession>
<name>A0A3M9MP27_9BACT</name>
<comment type="caution">
    <text evidence="1">The sequence shown here is derived from an EMBL/GenBank/DDBJ whole genome shotgun (WGS) entry which is preliminary data.</text>
</comment>
<keyword evidence="2" id="KW-1185">Reference proteome</keyword>
<organism evidence="1 2">
    <name type="scientific">Rufibacter latericius</name>
    <dbReference type="NCBI Taxonomy" id="2487040"/>
    <lineage>
        <taxon>Bacteria</taxon>
        <taxon>Pseudomonadati</taxon>
        <taxon>Bacteroidota</taxon>
        <taxon>Cytophagia</taxon>
        <taxon>Cytophagales</taxon>
        <taxon>Hymenobacteraceae</taxon>
        <taxon>Rufibacter</taxon>
    </lineage>
</organism>
<gene>
    <name evidence="1" type="ORF">EFB08_11280</name>
</gene>
<protein>
    <recommendedName>
        <fullName evidence="3">2-isopropylmalate synthase LeuA allosteric (dimerisation) domain-containing protein</fullName>
    </recommendedName>
</protein>
<dbReference type="AlphaFoldDB" id="A0A3M9MP27"/>
<proteinExistence type="predicted"/>
<evidence type="ECO:0000313" key="2">
    <source>
        <dbReference type="Proteomes" id="UP000272117"/>
    </source>
</evidence>
<dbReference type="RefSeq" id="WP_123127076.1">
    <property type="nucleotide sequence ID" value="NZ_RJJD01000006.1"/>
</dbReference>
<sequence length="104" mass="11192">MQDLQIILDIEAKLKDAGQFAPGYRHCSAKVTLDASHEMGTYITVALAVQLTGKQLIAAGASSNSIHEAATIAFSDMQGKIADCQLKQFAAYNQKQFPFISKAS</sequence>
<evidence type="ECO:0008006" key="3">
    <source>
        <dbReference type="Google" id="ProtNLM"/>
    </source>
</evidence>